<keyword evidence="11" id="KW-1185">Reference proteome</keyword>
<dbReference type="InterPro" id="IPR043502">
    <property type="entry name" value="DNA/RNA_pol_sf"/>
</dbReference>
<dbReference type="InterPro" id="IPR036397">
    <property type="entry name" value="RNaseH_sf"/>
</dbReference>
<proteinExistence type="predicted"/>
<dbReference type="STRING" id="337451.A0A443PLH5"/>
<feature type="region of interest" description="Disordered" evidence="6">
    <location>
        <begin position="889"/>
        <end position="924"/>
    </location>
</feature>
<keyword evidence="5" id="KW-0862">Zinc</keyword>
<dbReference type="Pfam" id="PF01453">
    <property type="entry name" value="B_lectin"/>
    <property type="match status" value="1"/>
</dbReference>
<keyword evidence="5" id="KW-0863">Zinc-finger</keyword>
<evidence type="ECO:0000259" key="9">
    <source>
        <dbReference type="PROSITE" id="PS50994"/>
    </source>
</evidence>
<dbReference type="PROSITE" id="PS50927">
    <property type="entry name" value="BULB_LECTIN"/>
    <property type="match status" value="1"/>
</dbReference>
<dbReference type="SMART" id="SM00108">
    <property type="entry name" value="B_lectin"/>
    <property type="match status" value="1"/>
</dbReference>
<evidence type="ECO:0008006" key="12">
    <source>
        <dbReference type="Google" id="ProtNLM"/>
    </source>
</evidence>
<feature type="region of interest" description="Disordered" evidence="6">
    <location>
        <begin position="334"/>
        <end position="363"/>
    </location>
</feature>
<dbReference type="Proteomes" id="UP000283530">
    <property type="component" value="Unassembled WGS sequence"/>
</dbReference>
<organism evidence="10 11">
    <name type="scientific">Cinnamomum micranthum f. kanehirae</name>
    <dbReference type="NCBI Taxonomy" id="337451"/>
    <lineage>
        <taxon>Eukaryota</taxon>
        <taxon>Viridiplantae</taxon>
        <taxon>Streptophyta</taxon>
        <taxon>Embryophyta</taxon>
        <taxon>Tracheophyta</taxon>
        <taxon>Spermatophyta</taxon>
        <taxon>Magnoliopsida</taxon>
        <taxon>Magnoliidae</taxon>
        <taxon>Laurales</taxon>
        <taxon>Lauraceae</taxon>
        <taxon>Cinnamomum</taxon>
    </lineage>
</organism>
<dbReference type="InterPro" id="IPR036426">
    <property type="entry name" value="Bulb-type_lectin_dom_sf"/>
</dbReference>
<dbReference type="GO" id="GO:0008270">
    <property type="term" value="F:zinc ion binding"/>
    <property type="evidence" value="ECO:0007669"/>
    <property type="project" value="UniProtKB-KW"/>
</dbReference>
<evidence type="ECO:0000259" key="7">
    <source>
        <dbReference type="PROSITE" id="PS50158"/>
    </source>
</evidence>
<gene>
    <name evidence="10" type="ORF">CKAN_02080200</name>
</gene>
<dbReference type="PANTHER" id="PTHR42648">
    <property type="entry name" value="TRANSPOSASE, PUTATIVE-RELATED"/>
    <property type="match status" value="1"/>
</dbReference>
<dbReference type="Pfam" id="PF13976">
    <property type="entry name" value="gag_pre-integrs"/>
    <property type="match status" value="1"/>
</dbReference>
<dbReference type="Gene3D" id="2.90.10.10">
    <property type="entry name" value="Bulb-type lectin domain"/>
    <property type="match status" value="1"/>
</dbReference>
<keyword evidence="1" id="KW-0645">Protease</keyword>
<dbReference type="SUPFAM" id="SSF53098">
    <property type="entry name" value="Ribonuclease H-like"/>
    <property type="match status" value="1"/>
</dbReference>
<protein>
    <recommendedName>
        <fullName evidence="12">Retrovirus-related Pol polyprotein from transposon TNT 1-94</fullName>
    </recommendedName>
</protein>
<dbReference type="EMBL" id="QPKB01000009">
    <property type="protein sequence ID" value="RWR91636.1"/>
    <property type="molecule type" value="Genomic_DNA"/>
</dbReference>
<feature type="compositionally biased region" description="Low complexity" evidence="6">
    <location>
        <begin position="891"/>
        <end position="907"/>
    </location>
</feature>
<dbReference type="GO" id="GO:0015074">
    <property type="term" value="P:DNA integration"/>
    <property type="evidence" value="ECO:0007669"/>
    <property type="project" value="InterPro"/>
</dbReference>
<dbReference type="SMART" id="SM00343">
    <property type="entry name" value="ZnF_C2HC"/>
    <property type="match status" value="1"/>
</dbReference>
<dbReference type="CDD" id="cd09272">
    <property type="entry name" value="RNase_HI_RT_Ty1"/>
    <property type="match status" value="1"/>
</dbReference>
<dbReference type="InterPro" id="IPR039537">
    <property type="entry name" value="Retrotran_Ty1/copia-like"/>
</dbReference>
<dbReference type="Pfam" id="PF22936">
    <property type="entry name" value="Pol_BBD"/>
    <property type="match status" value="1"/>
</dbReference>
<reference evidence="10 11" key="1">
    <citation type="journal article" date="2019" name="Nat. Plants">
        <title>Stout camphor tree genome fills gaps in understanding of flowering plant genome evolution.</title>
        <authorList>
            <person name="Chaw S.M."/>
            <person name="Liu Y.C."/>
            <person name="Wu Y.W."/>
            <person name="Wang H.Y."/>
            <person name="Lin C.I."/>
            <person name="Wu C.S."/>
            <person name="Ke H.M."/>
            <person name="Chang L.Y."/>
            <person name="Hsu C.Y."/>
            <person name="Yang H.T."/>
            <person name="Sudianto E."/>
            <person name="Hsu M.H."/>
            <person name="Wu K.P."/>
            <person name="Wang L.N."/>
            <person name="Leebens-Mack J.H."/>
            <person name="Tsai I.J."/>
        </authorList>
    </citation>
    <scope>NUCLEOTIDE SEQUENCE [LARGE SCALE GENOMIC DNA]</scope>
    <source>
        <strain evidence="11">cv. Chaw 1501</strain>
        <tissue evidence="10">Young leaves</tissue>
    </source>
</reference>
<dbReference type="InterPro" id="IPR001584">
    <property type="entry name" value="Integrase_cat-core"/>
</dbReference>
<keyword evidence="4" id="KW-0378">Hydrolase</keyword>
<sequence>MYYPKTYQAMSFFFLIAFVYPYLSTSATLENISWGSSLSVDRSHDVIVSPDRTFSAGFYGVGDNAYCFAVWFNKSFTPVWMANRDQPVNGRRSALSLQKGGNLVLTDAGRLVIWKTDTTSTSPVQLRLQNTASVSTISANINSIPVLNGTNFKNWKENIEIVLGCMDLDLALRIEQPASLTDASSPDDKKNFEKWDRSNRMSLMIIKRGIPEAFRGAVSEKLTTAKEFLAEIEKRFLKNDKAETSTLLQSLISMKYNGKGNIREYIMGMSHVASKLKALNLELSDDLLVHLVLISLPALYSQFKVSYNCQKEKWTLNELISYCVQEEERLKQDRTESAHLASTSKDKGKKRKKNEAAKGPAAKKQQPATEGCFFCNKPGHVKKDCTKYHAWRAKKGTCLALVCSEVNLASVPRNTWWLDSGATTHISVSMQGCLSYRKPSDAERHIFVGDGKSVAVEAIGHFRLLLNTGYYLDLLETFIVPSFRRNLVSVSLLDKFGYFCSFGNNQFSLSINSNIVGTGSLCVYDNLYLLDTIVSYNESLHVESRGTKRKRSKENSATLWHKRLGHISKSRVERLVSDGILDSLDFTDFDVCIACIKGKQTKMKKLGAKRTTDVLELIHTDICGPFPTASWNGQQYFISFIDDYSRYGYLFLIHDKSQSLDVFKTFKAEVENQLNKRIKSVRSDRGGEYYGRYDGSGEQRPGPFAKFLEECGIVPQYTMPGSPSMNGVSERRNRTLKDMVRSMISHSTLPESLWGEALKTAAYILNRVPTKAAAKTPYELWTGRKPSLKHFYIWGCPAEARPYRPHEKKLDSKTVSSYFIGYSERSRGYKFYDPTLRSIFETGTATFFEDIEFGGRNKVRDIVFEEESVTILPIAFDNVQVSIPVIDQEANPDPQQDNVDQPPTQDNEQTQQPQEPIPLRRSTRERRHAIPDDFFVFLQEHEEEIGMVENDPINFHQAMQDSNSQKWIDAMNEEYKSMQDNKVWELVPLPEGAKPIGCKWIFKTKRDSNGNVERYKARLVAKGFTQKEGIDFKETFSPVSSKDSFRTIMALVAHFDLELRQMDVKTAFLNGDIDETIYMVQPENFESGDPKNMVCKLTKSIYGLKQASRQWYHKFHQVIISFGFETNAVDNCVYHKFSGSKHIFLVLYVDDILLATNDMGMLHETKRFLSKNFEMKDLGDASFVLGIQIQRDRSRGILGLSQRSYIDKVLKRFGMQDCKPGDTPVSKGDKFSLNQCPKTSLEVQEMQKIPYASAVGSLMYAMVCTRPDIAYIVGMLGRYLSNPGMDHWKAAKRVMRYLQRTKDHMLTYRRSDQLEIIGYSDSDFAGCQDSMKSTSGYIYLLAGGAISWRSAKQTLVTDSTMAAEFVACYEASNHGIWLRNFVTGLRVLEGIERPLKLYCDNKSAVLYSNNNRSSIRSKHIAIKFLVVKERIQDEQLSIKHIGTNSMIADPLTKGLPPKVFHEHTAHMGVILCEDITF</sequence>
<evidence type="ECO:0000256" key="3">
    <source>
        <dbReference type="ARBA" id="ARBA00022750"/>
    </source>
</evidence>
<dbReference type="PROSITE" id="PS50994">
    <property type="entry name" value="INTEGRASE"/>
    <property type="match status" value="1"/>
</dbReference>
<feature type="domain" description="CCHC-type" evidence="7">
    <location>
        <begin position="372"/>
        <end position="387"/>
    </location>
</feature>
<evidence type="ECO:0000256" key="4">
    <source>
        <dbReference type="ARBA" id="ARBA00022801"/>
    </source>
</evidence>
<comment type="caution">
    <text evidence="10">The sequence shown here is derived from an EMBL/GenBank/DDBJ whole genome shotgun (WGS) entry which is preliminary data.</text>
</comment>
<name>A0A443PLH5_9MAGN</name>
<evidence type="ECO:0000256" key="6">
    <source>
        <dbReference type="SAM" id="MobiDB-lite"/>
    </source>
</evidence>
<evidence type="ECO:0000259" key="8">
    <source>
        <dbReference type="PROSITE" id="PS50927"/>
    </source>
</evidence>
<dbReference type="Gene3D" id="3.30.420.10">
    <property type="entry name" value="Ribonuclease H-like superfamily/Ribonuclease H"/>
    <property type="match status" value="1"/>
</dbReference>
<keyword evidence="2" id="KW-0479">Metal-binding</keyword>
<dbReference type="InterPro" id="IPR001480">
    <property type="entry name" value="Bulb-type_lectin_dom"/>
</dbReference>
<dbReference type="InterPro" id="IPR054722">
    <property type="entry name" value="PolX-like_BBD"/>
</dbReference>
<dbReference type="InterPro" id="IPR012337">
    <property type="entry name" value="RNaseH-like_sf"/>
</dbReference>
<dbReference type="Pfam" id="PF25597">
    <property type="entry name" value="SH3_retrovirus"/>
    <property type="match status" value="1"/>
</dbReference>
<feature type="domain" description="Bulb-type lectin" evidence="8">
    <location>
        <begin position="23"/>
        <end position="149"/>
    </location>
</feature>
<dbReference type="SUPFAM" id="SSF56672">
    <property type="entry name" value="DNA/RNA polymerases"/>
    <property type="match status" value="1"/>
</dbReference>
<evidence type="ECO:0000256" key="5">
    <source>
        <dbReference type="PROSITE-ProRule" id="PRU00047"/>
    </source>
</evidence>
<keyword evidence="3" id="KW-0064">Aspartyl protease</keyword>
<dbReference type="InterPro" id="IPR025724">
    <property type="entry name" value="GAG-pre-integrase_dom"/>
</dbReference>
<evidence type="ECO:0000313" key="11">
    <source>
        <dbReference type="Proteomes" id="UP000283530"/>
    </source>
</evidence>
<dbReference type="InterPro" id="IPR013103">
    <property type="entry name" value="RVT_2"/>
</dbReference>
<dbReference type="GO" id="GO:0004190">
    <property type="term" value="F:aspartic-type endopeptidase activity"/>
    <property type="evidence" value="ECO:0007669"/>
    <property type="project" value="UniProtKB-KW"/>
</dbReference>
<dbReference type="SUPFAM" id="SSF57756">
    <property type="entry name" value="Retrovirus zinc finger-like domains"/>
    <property type="match status" value="1"/>
</dbReference>
<dbReference type="Pfam" id="PF07727">
    <property type="entry name" value="RVT_2"/>
    <property type="match status" value="1"/>
</dbReference>
<dbReference type="Pfam" id="PF00665">
    <property type="entry name" value="rve"/>
    <property type="match status" value="1"/>
</dbReference>
<dbReference type="PROSITE" id="PS50158">
    <property type="entry name" value="ZF_CCHC"/>
    <property type="match status" value="1"/>
</dbReference>
<accession>A0A443PLH5</accession>
<dbReference type="InterPro" id="IPR036875">
    <property type="entry name" value="Znf_CCHC_sf"/>
</dbReference>
<dbReference type="GO" id="GO:0006508">
    <property type="term" value="P:proteolysis"/>
    <property type="evidence" value="ECO:0007669"/>
    <property type="project" value="UniProtKB-KW"/>
</dbReference>
<dbReference type="InterPro" id="IPR001878">
    <property type="entry name" value="Znf_CCHC"/>
</dbReference>
<dbReference type="InterPro" id="IPR057670">
    <property type="entry name" value="SH3_retrovirus"/>
</dbReference>
<dbReference type="OrthoDB" id="1645289at2759"/>
<dbReference type="SUPFAM" id="SSF51110">
    <property type="entry name" value="alpha-D-mannose-specific plant lectins"/>
    <property type="match status" value="1"/>
</dbReference>
<evidence type="ECO:0000313" key="10">
    <source>
        <dbReference type="EMBL" id="RWR91636.1"/>
    </source>
</evidence>
<evidence type="ECO:0000256" key="1">
    <source>
        <dbReference type="ARBA" id="ARBA00022670"/>
    </source>
</evidence>
<dbReference type="GO" id="GO:0003676">
    <property type="term" value="F:nucleic acid binding"/>
    <property type="evidence" value="ECO:0007669"/>
    <property type="project" value="InterPro"/>
</dbReference>
<evidence type="ECO:0000256" key="2">
    <source>
        <dbReference type="ARBA" id="ARBA00022723"/>
    </source>
</evidence>
<dbReference type="CDD" id="cd00028">
    <property type="entry name" value="B_lectin"/>
    <property type="match status" value="1"/>
</dbReference>
<dbReference type="PANTHER" id="PTHR42648:SF28">
    <property type="entry name" value="TRANSPOSON-ENCODED PROTEIN WITH RIBONUCLEASE H-LIKE AND RETROVIRUS ZINC FINGER-LIKE DOMAINS"/>
    <property type="match status" value="1"/>
</dbReference>
<dbReference type="Pfam" id="PF14223">
    <property type="entry name" value="Retrotran_gag_2"/>
    <property type="match status" value="1"/>
</dbReference>
<feature type="domain" description="Integrase catalytic" evidence="9">
    <location>
        <begin position="609"/>
        <end position="785"/>
    </location>
</feature>